<accession>A0ABC8R0Z0</accession>
<name>A0ABC8R0Z0_9AQUA</name>
<comment type="caution">
    <text evidence="3">The sequence shown here is derived from an EMBL/GenBank/DDBJ whole genome shotgun (WGS) entry which is preliminary data.</text>
</comment>
<dbReference type="PANTHER" id="PTHR42861">
    <property type="entry name" value="CALCIUM-TRANSPORTING ATPASE"/>
    <property type="match status" value="1"/>
</dbReference>
<dbReference type="SUPFAM" id="SSF56784">
    <property type="entry name" value="HAD-like"/>
    <property type="match status" value="1"/>
</dbReference>
<dbReference type="EMBL" id="CAUOFW020000765">
    <property type="protein sequence ID" value="CAK9136599.1"/>
    <property type="molecule type" value="Genomic_DNA"/>
</dbReference>
<evidence type="ECO:0000256" key="1">
    <source>
        <dbReference type="ARBA" id="ARBA00004141"/>
    </source>
</evidence>
<dbReference type="InterPro" id="IPR023214">
    <property type="entry name" value="HAD_sf"/>
</dbReference>
<dbReference type="GO" id="GO:0016020">
    <property type="term" value="C:membrane"/>
    <property type="evidence" value="ECO:0007669"/>
    <property type="project" value="UniProtKB-SubCell"/>
</dbReference>
<reference evidence="3 4" key="1">
    <citation type="submission" date="2024-02" db="EMBL/GenBank/DDBJ databases">
        <authorList>
            <person name="Vignale AGUSTIN F."/>
            <person name="Sosa J E."/>
            <person name="Modenutti C."/>
        </authorList>
    </citation>
    <scope>NUCLEOTIDE SEQUENCE [LARGE SCALE GENOMIC DNA]</scope>
</reference>
<dbReference type="AlphaFoldDB" id="A0ABC8R0Z0"/>
<dbReference type="Gene3D" id="1.20.1110.10">
    <property type="entry name" value="Calcium-transporting ATPase, transmembrane domain"/>
    <property type="match status" value="1"/>
</dbReference>
<dbReference type="Gene3D" id="3.40.50.1000">
    <property type="entry name" value="HAD superfamily/HAD-like"/>
    <property type="match status" value="2"/>
</dbReference>
<keyword evidence="4" id="KW-1185">Reference proteome</keyword>
<gene>
    <name evidence="3" type="ORF">ILEXP_LOCUS3592</name>
</gene>
<dbReference type="InterPro" id="IPR023299">
    <property type="entry name" value="ATPase_P-typ_cyto_dom_N"/>
</dbReference>
<dbReference type="InterPro" id="IPR036412">
    <property type="entry name" value="HAD-like_sf"/>
</dbReference>
<dbReference type="Gene3D" id="3.40.1110.10">
    <property type="entry name" value="Calcium-transporting ATPase, cytoplasmic domain N"/>
    <property type="match status" value="1"/>
</dbReference>
<keyword evidence="2" id="KW-0460">Magnesium</keyword>
<comment type="subcellular location">
    <subcellularLocation>
        <location evidence="1">Membrane</location>
        <topology evidence="1">Multi-pass membrane protein</topology>
    </subcellularLocation>
</comment>
<proteinExistence type="predicted"/>
<protein>
    <recommendedName>
        <fullName evidence="5">Plasma membrane H+ ATPase</fullName>
    </recommendedName>
</protein>
<sequence length="151" mass="16024">MPMKSLTILATILGTIPKKSKDSAGGPWEFVGLLPLFDPHRHDCVETIRKALDLGFNVKMITSDQLIIGKEIGQHKDESIAPIPIDELIEKPDGFAGVFPGDGVNDALALKRADIAVADAIDAARGASDIVLIELGLSVIVSAILASRAIF</sequence>
<dbReference type="PRINTS" id="PR00119">
    <property type="entry name" value="CATATPASE"/>
</dbReference>
<evidence type="ECO:0000313" key="4">
    <source>
        <dbReference type="Proteomes" id="UP001642360"/>
    </source>
</evidence>
<evidence type="ECO:0008006" key="5">
    <source>
        <dbReference type="Google" id="ProtNLM"/>
    </source>
</evidence>
<evidence type="ECO:0000256" key="2">
    <source>
        <dbReference type="ARBA" id="ARBA00022842"/>
    </source>
</evidence>
<evidence type="ECO:0000313" key="3">
    <source>
        <dbReference type="EMBL" id="CAK9136599.1"/>
    </source>
</evidence>
<organism evidence="3 4">
    <name type="scientific">Ilex paraguariensis</name>
    <name type="common">yerba mate</name>
    <dbReference type="NCBI Taxonomy" id="185542"/>
    <lineage>
        <taxon>Eukaryota</taxon>
        <taxon>Viridiplantae</taxon>
        <taxon>Streptophyta</taxon>
        <taxon>Embryophyta</taxon>
        <taxon>Tracheophyta</taxon>
        <taxon>Spermatophyta</taxon>
        <taxon>Magnoliopsida</taxon>
        <taxon>eudicotyledons</taxon>
        <taxon>Gunneridae</taxon>
        <taxon>Pentapetalae</taxon>
        <taxon>asterids</taxon>
        <taxon>campanulids</taxon>
        <taxon>Aquifoliales</taxon>
        <taxon>Aquifoliaceae</taxon>
        <taxon>Ilex</taxon>
    </lineage>
</organism>
<dbReference type="Proteomes" id="UP001642360">
    <property type="component" value="Unassembled WGS sequence"/>
</dbReference>